<name>A0A495JF80_9ACTN</name>
<evidence type="ECO:0000256" key="1">
    <source>
        <dbReference type="SAM" id="Phobius"/>
    </source>
</evidence>
<keyword evidence="1" id="KW-0812">Transmembrane</keyword>
<keyword evidence="3" id="KW-1185">Reference proteome</keyword>
<proteinExistence type="predicted"/>
<reference evidence="2 3" key="1">
    <citation type="submission" date="2018-10" db="EMBL/GenBank/DDBJ databases">
        <title>Sequencing the genomes of 1000 actinobacteria strains.</title>
        <authorList>
            <person name="Klenk H.-P."/>
        </authorList>
    </citation>
    <scope>NUCLEOTIDE SEQUENCE [LARGE SCALE GENOMIC DNA]</scope>
    <source>
        <strain evidence="2 3">DSM 45175</strain>
    </source>
</reference>
<sequence>MVILDVAEVVVQVALWVLSGLLFWQWMQERQRRRRRGVRISRRIEPLVRNTIYAAVVRDPAKLTKALAELVDDEKASKAVDIALRVVVRVLWDAHRGEPNEPELRILADDIAAVESWAQLTPEQVFTFLTETTAEVPYAMRTLPPEDTILMAFVVAGHLLSVHRSADDRWWDYLDRVERRIEAGHR</sequence>
<organism evidence="2 3">
    <name type="scientific">Micromonospora pisi</name>
    <dbReference type="NCBI Taxonomy" id="589240"/>
    <lineage>
        <taxon>Bacteria</taxon>
        <taxon>Bacillati</taxon>
        <taxon>Actinomycetota</taxon>
        <taxon>Actinomycetes</taxon>
        <taxon>Micromonosporales</taxon>
        <taxon>Micromonosporaceae</taxon>
        <taxon>Micromonospora</taxon>
    </lineage>
</organism>
<protein>
    <submittedName>
        <fullName evidence="2">Uncharacterized protein</fullName>
    </submittedName>
</protein>
<feature type="transmembrane region" description="Helical" evidence="1">
    <location>
        <begin position="6"/>
        <end position="26"/>
    </location>
</feature>
<comment type="caution">
    <text evidence="2">The sequence shown here is derived from an EMBL/GenBank/DDBJ whole genome shotgun (WGS) entry which is preliminary data.</text>
</comment>
<accession>A0A495JF80</accession>
<evidence type="ECO:0000313" key="2">
    <source>
        <dbReference type="EMBL" id="RKR87533.1"/>
    </source>
</evidence>
<dbReference type="OrthoDB" id="3381497at2"/>
<dbReference type="AlphaFoldDB" id="A0A495JF80"/>
<dbReference type="RefSeq" id="WP_121156296.1">
    <property type="nucleotide sequence ID" value="NZ_RBKT01000001.1"/>
</dbReference>
<dbReference type="EMBL" id="RBKT01000001">
    <property type="protein sequence ID" value="RKR87533.1"/>
    <property type="molecule type" value="Genomic_DNA"/>
</dbReference>
<dbReference type="Proteomes" id="UP000277671">
    <property type="component" value="Unassembled WGS sequence"/>
</dbReference>
<keyword evidence="1" id="KW-0472">Membrane</keyword>
<gene>
    <name evidence="2" type="ORF">BDK92_1812</name>
</gene>
<evidence type="ECO:0000313" key="3">
    <source>
        <dbReference type="Proteomes" id="UP000277671"/>
    </source>
</evidence>
<keyword evidence="1" id="KW-1133">Transmembrane helix</keyword>